<proteinExistence type="predicted"/>
<evidence type="ECO:0000256" key="1">
    <source>
        <dbReference type="SAM" id="Phobius"/>
    </source>
</evidence>
<keyword evidence="1" id="KW-0812">Transmembrane</keyword>
<dbReference type="AlphaFoldDB" id="A0A0A9FKS6"/>
<name>A0A0A9FKS6_ARUDO</name>
<reference evidence="2" key="1">
    <citation type="submission" date="2014-09" db="EMBL/GenBank/DDBJ databases">
        <authorList>
            <person name="Magalhaes I.L.F."/>
            <person name="Oliveira U."/>
            <person name="Santos F.R."/>
            <person name="Vidigal T.H.D.A."/>
            <person name="Brescovit A.D."/>
            <person name="Santos A.J."/>
        </authorList>
    </citation>
    <scope>NUCLEOTIDE SEQUENCE</scope>
    <source>
        <tissue evidence="2">Shoot tissue taken approximately 20 cm above the soil surface</tissue>
    </source>
</reference>
<feature type="transmembrane region" description="Helical" evidence="1">
    <location>
        <begin position="38"/>
        <end position="56"/>
    </location>
</feature>
<keyword evidence="1" id="KW-0472">Membrane</keyword>
<organism evidence="2">
    <name type="scientific">Arundo donax</name>
    <name type="common">Giant reed</name>
    <name type="synonym">Donax arundinaceus</name>
    <dbReference type="NCBI Taxonomy" id="35708"/>
    <lineage>
        <taxon>Eukaryota</taxon>
        <taxon>Viridiplantae</taxon>
        <taxon>Streptophyta</taxon>
        <taxon>Embryophyta</taxon>
        <taxon>Tracheophyta</taxon>
        <taxon>Spermatophyta</taxon>
        <taxon>Magnoliopsida</taxon>
        <taxon>Liliopsida</taxon>
        <taxon>Poales</taxon>
        <taxon>Poaceae</taxon>
        <taxon>PACMAD clade</taxon>
        <taxon>Arundinoideae</taxon>
        <taxon>Arundineae</taxon>
        <taxon>Arundo</taxon>
    </lineage>
</organism>
<reference evidence="2" key="2">
    <citation type="journal article" date="2015" name="Data Brief">
        <title>Shoot transcriptome of the giant reed, Arundo donax.</title>
        <authorList>
            <person name="Barrero R.A."/>
            <person name="Guerrero F.D."/>
            <person name="Moolhuijzen P."/>
            <person name="Goolsby J.A."/>
            <person name="Tidwell J."/>
            <person name="Bellgard S.E."/>
            <person name="Bellgard M.I."/>
        </authorList>
    </citation>
    <scope>NUCLEOTIDE SEQUENCE</scope>
    <source>
        <tissue evidence="2">Shoot tissue taken approximately 20 cm above the soil surface</tissue>
    </source>
</reference>
<keyword evidence="1" id="KW-1133">Transmembrane helix</keyword>
<evidence type="ECO:0000313" key="2">
    <source>
        <dbReference type="EMBL" id="JAE10726.1"/>
    </source>
</evidence>
<accession>A0A0A9FKS6</accession>
<sequence>MALIGSLLSVLVAVIMPALCFLKIAHNKATRTQVTASVGIVIVGVISAALGTYSAIRRIAESY</sequence>
<dbReference type="EMBL" id="GBRH01187170">
    <property type="protein sequence ID" value="JAE10726.1"/>
    <property type="molecule type" value="Transcribed_RNA"/>
</dbReference>
<evidence type="ECO:0008006" key="3">
    <source>
        <dbReference type="Google" id="ProtNLM"/>
    </source>
</evidence>
<protein>
    <recommendedName>
        <fullName evidence="3">Amino acid transporter transmembrane domain-containing protein</fullName>
    </recommendedName>
</protein>